<keyword evidence="3" id="KW-0597">Phosphoprotein</keyword>
<dbReference type="Pfam" id="PF07222">
    <property type="entry name" value="PBP_sp32"/>
    <property type="match status" value="1"/>
</dbReference>
<name>A0ABM0RR18_GALVR</name>
<sequence>MRKLAAGSLLSVLKVLLLPLAPAPAQDSPSTATPGSPLSSTEYERFFALLTPTWKAETTCRLRATHGCRNPTLVQLDQYENNGLVPDGAVCSDLPYASWFESFCQFTQYRCSNHVYYAKRVRCSQPVSILSPNTLKEVEASPEASPTTITSSVSSHFTAVSTERQAFQSWPERLNSNVEELLQSSLSLGGQEQSSEHRQEQLHEHKLEEGQGLEEQEEEQEEEGKQEEVQGTEKGIEGLSGLQTDSEPEFQSESLLSNPSSFTPRVREVASTPVMMENIQELIQSAQKMDETDETYDEGSYWRSQNSGSLLQLPHTEALLILCYSIVENTCVITPTAKAWKYLEEEVLGFGKSVCDSLGRRHLSTCALCGFCSLKLEQCHSEAVLQRQKCDDSHKTFFISPLLTSQSLSIGTEVGSSETGRFYGLDSYGGLHMDFWCARLATKGCEDNRVSSWLQAEFLSFQDGDFPTKICDTDYVQYPNYCSFKSQQCLMRNRNRKVSRMRCQENETYNVLSSSKSEDLVLRWSQEFSTLTLGQFG</sequence>
<feature type="compositionally biased region" description="Acidic residues" evidence="9">
    <location>
        <begin position="211"/>
        <end position="225"/>
    </location>
</feature>
<evidence type="ECO:0000256" key="3">
    <source>
        <dbReference type="ARBA" id="ARBA00022553"/>
    </source>
</evidence>
<feature type="compositionally biased region" description="Basic and acidic residues" evidence="9">
    <location>
        <begin position="194"/>
        <end position="209"/>
    </location>
</feature>
<evidence type="ECO:0000256" key="6">
    <source>
        <dbReference type="ARBA" id="ARBA00032734"/>
    </source>
</evidence>
<evidence type="ECO:0000256" key="4">
    <source>
        <dbReference type="ARBA" id="ARBA00022729"/>
    </source>
</evidence>
<proteinExistence type="predicted"/>
<protein>
    <recommendedName>
        <fullName evidence="2">Acrosin-binding protein</fullName>
    </recommendedName>
    <alternativeName>
        <fullName evidence="6">Acrosin-binding protein, 60 kDa form</fullName>
    </alternativeName>
    <alternativeName>
        <fullName evidence="7">Proacrosin-binding protein sp32</fullName>
    </alternativeName>
</protein>
<dbReference type="InterPro" id="IPR009865">
    <property type="entry name" value="Proacrosin-bd"/>
</dbReference>
<evidence type="ECO:0000256" key="9">
    <source>
        <dbReference type="SAM" id="MobiDB-lite"/>
    </source>
</evidence>
<evidence type="ECO:0000313" key="11">
    <source>
        <dbReference type="Proteomes" id="UP000694923"/>
    </source>
</evidence>
<feature type="region of interest" description="Disordered" evidence="9">
    <location>
        <begin position="184"/>
        <end position="264"/>
    </location>
</feature>
<dbReference type="PANTHER" id="PTHR21362:SF1">
    <property type="entry name" value="ACROSIN-BINDING PROTEIN"/>
    <property type="match status" value="1"/>
</dbReference>
<dbReference type="SUPFAM" id="SSF100895">
    <property type="entry name" value="Kazal-type serine protease inhibitors"/>
    <property type="match status" value="1"/>
</dbReference>
<gene>
    <name evidence="12" type="primary">ACRBP</name>
</gene>
<evidence type="ECO:0000256" key="7">
    <source>
        <dbReference type="ARBA" id="ARBA00033453"/>
    </source>
</evidence>
<feature type="signal peptide" evidence="10">
    <location>
        <begin position="1"/>
        <end position="25"/>
    </location>
</feature>
<evidence type="ECO:0000256" key="2">
    <source>
        <dbReference type="ARBA" id="ARBA00018940"/>
    </source>
</evidence>
<evidence type="ECO:0000256" key="5">
    <source>
        <dbReference type="ARBA" id="ARBA00023329"/>
    </source>
</evidence>
<accession>A0ABM0RR18</accession>
<comment type="subcellular location">
    <subcellularLocation>
        <location evidence="1">Cytoplasmic vesicle</location>
        <location evidence="1">Secretory vesicle</location>
        <location evidence="1">Acrosome</location>
    </subcellularLocation>
</comment>
<dbReference type="PANTHER" id="PTHR21362">
    <property type="entry name" value="ACROSIN-BINDING PROTEIN"/>
    <property type="match status" value="1"/>
</dbReference>
<feature type="compositionally biased region" description="Polar residues" evidence="9">
    <location>
        <begin position="241"/>
        <end position="263"/>
    </location>
</feature>
<dbReference type="RefSeq" id="XP_008583059.1">
    <property type="nucleotide sequence ID" value="XM_008584837.1"/>
</dbReference>
<evidence type="ECO:0000256" key="8">
    <source>
        <dbReference type="ARBA" id="ARBA00045517"/>
    </source>
</evidence>
<feature type="chain" id="PRO_5047082062" description="Acrosin-binding protein" evidence="10">
    <location>
        <begin position="26"/>
        <end position="537"/>
    </location>
</feature>
<dbReference type="Proteomes" id="UP000694923">
    <property type="component" value="Unplaced"/>
</dbReference>
<evidence type="ECO:0000256" key="10">
    <source>
        <dbReference type="SAM" id="SignalP"/>
    </source>
</evidence>
<organism evidence="11 12">
    <name type="scientific">Galeopterus variegatus</name>
    <name type="common">Malayan flying lemur</name>
    <name type="synonym">Cynocephalus variegatus</name>
    <dbReference type="NCBI Taxonomy" id="482537"/>
    <lineage>
        <taxon>Eukaryota</taxon>
        <taxon>Metazoa</taxon>
        <taxon>Chordata</taxon>
        <taxon>Craniata</taxon>
        <taxon>Vertebrata</taxon>
        <taxon>Euteleostomi</taxon>
        <taxon>Mammalia</taxon>
        <taxon>Eutheria</taxon>
        <taxon>Euarchontoglires</taxon>
        <taxon>Dermoptera</taxon>
        <taxon>Cynocephalidae</taxon>
        <taxon>Galeopterus</taxon>
    </lineage>
</organism>
<comment type="function">
    <text evidence="8">Acrosomal protein that maintains proacrosin (pro-ACR) as an enzymatically inactive zymogen in the acrosome. Involved also in the acrosome formation.</text>
</comment>
<evidence type="ECO:0000313" key="12">
    <source>
        <dbReference type="RefSeq" id="XP_008583059.1"/>
    </source>
</evidence>
<keyword evidence="11" id="KW-1185">Reference proteome</keyword>
<keyword evidence="4 10" id="KW-0732">Signal</keyword>
<feature type="compositionally biased region" description="Low complexity" evidence="9">
    <location>
        <begin position="184"/>
        <end position="193"/>
    </location>
</feature>
<evidence type="ECO:0000256" key="1">
    <source>
        <dbReference type="ARBA" id="ARBA00004218"/>
    </source>
</evidence>
<dbReference type="GeneID" id="103600543"/>
<dbReference type="InterPro" id="IPR036058">
    <property type="entry name" value="Kazal_dom_sf"/>
</dbReference>
<reference evidence="12" key="1">
    <citation type="submission" date="2025-08" db="UniProtKB">
        <authorList>
            <consortium name="RefSeq"/>
        </authorList>
    </citation>
    <scope>IDENTIFICATION</scope>
</reference>
<keyword evidence="5" id="KW-0968">Cytoplasmic vesicle</keyword>